<organism evidence="2 3">
    <name type="scientific">Bos indicus</name>
    <name type="common">Zebu</name>
    <dbReference type="NCBI Taxonomy" id="9915"/>
    <lineage>
        <taxon>Eukaryota</taxon>
        <taxon>Metazoa</taxon>
        <taxon>Chordata</taxon>
        <taxon>Craniata</taxon>
        <taxon>Vertebrata</taxon>
        <taxon>Euteleostomi</taxon>
        <taxon>Mammalia</taxon>
        <taxon>Eutheria</taxon>
        <taxon>Laurasiatheria</taxon>
        <taxon>Artiodactyla</taxon>
        <taxon>Ruminantia</taxon>
        <taxon>Pecora</taxon>
        <taxon>Bovidae</taxon>
        <taxon>Bovinae</taxon>
        <taxon>Bos</taxon>
    </lineage>
</organism>
<feature type="repeat" description="ANK" evidence="1">
    <location>
        <begin position="163"/>
        <end position="195"/>
    </location>
</feature>
<dbReference type="Proteomes" id="UP001652663">
    <property type="component" value="Chromosome 13"/>
</dbReference>
<dbReference type="SMART" id="SM00248">
    <property type="entry name" value="ANK"/>
    <property type="match status" value="3"/>
</dbReference>
<evidence type="ECO:0000256" key="1">
    <source>
        <dbReference type="PROSITE-ProRule" id="PRU00023"/>
    </source>
</evidence>
<proteinExistence type="predicted"/>
<dbReference type="PROSITE" id="PS50088">
    <property type="entry name" value="ANK_REPEAT"/>
    <property type="match status" value="2"/>
</dbReference>
<dbReference type="Pfam" id="PF00023">
    <property type="entry name" value="Ank"/>
    <property type="match status" value="1"/>
</dbReference>
<dbReference type="InterPro" id="IPR050657">
    <property type="entry name" value="Ankyrin_repeat_domain"/>
</dbReference>
<dbReference type="InterPro" id="IPR002110">
    <property type="entry name" value="Ankyrin_rpt"/>
</dbReference>
<keyword evidence="2" id="KW-1185">Reference proteome</keyword>
<dbReference type="Pfam" id="PF12796">
    <property type="entry name" value="Ank_2"/>
    <property type="match status" value="1"/>
</dbReference>
<dbReference type="GeneID" id="109567612"/>
<keyword evidence="1" id="KW-0040">ANK repeat</keyword>
<evidence type="ECO:0000313" key="3">
    <source>
        <dbReference type="RefSeq" id="XP_070656743.1"/>
    </source>
</evidence>
<name>A0ABM4T9M0_BOSIN</name>
<gene>
    <name evidence="3" type="primary">LOC109567612</name>
</gene>
<dbReference type="PANTHER" id="PTHR24147:SF64">
    <property type="entry name" value="ANKYRIN REPEAT DOMAIN-CONTAINING PROTEIN 19-RELATED"/>
    <property type="match status" value="1"/>
</dbReference>
<sequence>MLGLGDCVELRGGEVCLELVRSGMKNFGFRSKKGILPFGSSINQVRDSSYRINFQPGYGIQDKDLGEIHKAASAGNVVKVQQVLLLGKNGLNDREKMNRAAFHLACANGHSVVVTLLLERKCLLNLCDNEKRTALMKAVECQEEECATLLLEHGADPNVMDVSGNIALHYAVFCQNLSLTAKLLSYDANIEARNKVSVN</sequence>
<evidence type="ECO:0000313" key="2">
    <source>
        <dbReference type="Proteomes" id="UP001652663"/>
    </source>
</evidence>
<dbReference type="PROSITE" id="PS50297">
    <property type="entry name" value="ANK_REP_REGION"/>
    <property type="match status" value="1"/>
</dbReference>
<dbReference type="RefSeq" id="XP_070656743.1">
    <property type="nucleotide sequence ID" value="XM_070800642.1"/>
</dbReference>
<feature type="repeat" description="ANK" evidence="1">
    <location>
        <begin position="130"/>
        <end position="162"/>
    </location>
</feature>
<dbReference type="PANTHER" id="PTHR24147">
    <property type="entry name" value="ANKYRIN REPEAT DOMAIN 36-RELATED"/>
    <property type="match status" value="1"/>
</dbReference>
<reference evidence="3" key="1">
    <citation type="submission" date="2025-08" db="UniProtKB">
        <authorList>
            <consortium name="RefSeq"/>
        </authorList>
    </citation>
    <scope>IDENTIFICATION</scope>
    <source>
        <tissue evidence="3">Blood</tissue>
    </source>
</reference>
<accession>A0ABM4T9M0</accession>
<protein>
    <submittedName>
        <fullName evidence="3">Ankyrin repeat domain-containing protein 20A5</fullName>
    </submittedName>
</protein>
<dbReference type="InterPro" id="IPR036770">
    <property type="entry name" value="Ankyrin_rpt-contain_sf"/>
</dbReference>
<dbReference type="SUPFAM" id="SSF48403">
    <property type="entry name" value="Ankyrin repeat"/>
    <property type="match status" value="1"/>
</dbReference>
<dbReference type="Gene3D" id="1.25.40.20">
    <property type="entry name" value="Ankyrin repeat-containing domain"/>
    <property type="match status" value="1"/>
</dbReference>